<dbReference type="GO" id="GO:0005524">
    <property type="term" value="F:ATP binding"/>
    <property type="evidence" value="ECO:0007669"/>
    <property type="project" value="UniProtKB-KW"/>
</dbReference>
<dbReference type="GO" id="GO:0016887">
    <property type="term" value="F:ATP hydrolysis activity"/>
    <property type="evidence" value="ECO:0007669"/>
    <property type="project" value="InterPro"/>
</dbReference>
<dbReference type="SMART" id="SM00382">
    <property type="entry name" value="AAA"/>
    <property type="match status" value="1"/>
</dbReference>
<evidence type="ECO:0000256" key="4">
    <source>
        <dbReference type="ARBA" id="ARBA00022840"/>
    </source>
</evidence>
<dbReference type="Pfam" id="PF00005">
    <property type="entry name" value="ABC_tran"/>
    <property type="match status" value="1"/>
</dbReference>
<dbReference type="InterPro" id="IPR008995">
    <property type="entry name" value="Mo/tungstate-bd_C_term_dom"/>
</dbReference>
<dbReference type="PROSITE" id="PS00211">
    <property type="entry name" value="ABC_TRANSPORTER_1"/>
    <property type="match status" value="1"/>
</dbReference>
<keyword evidence="4 6" id="KW-0067">ATP-binding</keyword>
<keyword evidence="7" id="KW-1185">Reference proteome</keyword>
<dbReference type="AlphaFoldDB" id="A0A443IGF4"/>
<dbReference type="PANTHER" id="PTHR42781">
    <property type="entry name" value="SPERMIDINE/PUTRESCINE IMPORT ATP-BINDING PROTEIN POTA"/>
    <property type="match status" value="1"/>
</dbReference>
<proteinExistence type="inferred from homology"/>
<gene>
    <name evidence="6" type="ORF">ED28_04855</name>
</gene>
<dbReference type="SUPFAM" id="SSF50331">
    <property type="entry name" value="MOP-like"/>
    <property type="match status" value="1"/>
</dbReference>
<dbReference type="InterPro" id="IPR050093">
    <property type="entry name" value="ABC_SmlMolc_Importer"/>
</dbReference>
<dbReference type="InterPro" id="IPR027417">
    <property type="entry name" value="P-loop_NTPase"/>
</dbReference>
<comment type="caution">
    <text evidence="6">The sequence shown here is derived from an EMBL/GenBank/DDBJ whole genome shotgun (WGS) entry which is preliminary data.</text>
</comment>
<dbReference type="InterPro" id="IPR013611">
    <property type="entry name" value="Transp-assoc_OB_typ2"/>
</dbReference>
<reference evidence="6 7" key="1">
    <citation type="submission" date="2014-04" db="EMBL/GenBank/DDBJ databases">
        <title>Draft genome sequence of Pantoea beijingensis strain LMG 27579, an emerging pathogen to Pleurotus eryngii with potential industrial application.</title>
        <authorList>
            <person name="Xu F."/>
            <person name="Liu Y."/>
            <person name="Wang S."/>
            <person name="Yin Y."/>
            <person name="Ma Y."/>
            <person name="Zhao S."/>
            <person name="Rong C."/>
        </authorList>
    </citation>
    <scope>NUCLEOTIDE SEQUENCE [LARGE SCALE GENOMIC DNA]</scope>
    <source>
        <strain evidence="6 7">LMG 27579</strain>
    </source>
</reference>
<dbReference type="PROSITE" id="PS50893">
    <property type="entry name" value="ABC_TRANSPORTER_2"/>
    <property type="match status" value="1"/>
</dbReference>
<evidence type="ECO:0000256" key="2">
    <source>
        <dbReference type="ARBA" id="ARBA00022448"/>
    </source>
</evidence>
<evidence type="ECO:0000256" key="1">
    <source>
        <dbReference type="ARBA" id="ARBA00006526"/>
    </source>
</evidence>
<organism evidence="6 7">
    <name type="scientific">[Pantoea] beijingensis</name>
    <dbReference type="NCBI Taxonomy" id="1324864"/>
    <lineage>
        <taxon>Bacteria</taxon>
        <taxon>Pseudomonadati</taxon>
        <taxon>Pseudomonadota</taxon>
        <taxon>Gammaproteobacteria</taxon>
        <taxon>Enterobacterales</taxon>
        <taxon>Erwiniaceae</taxon>
        <taxon>Erwinia</taxon>
    </lineage>
</organism>
<dbReference type="InterPro" id="IPR003593">
    <property type="entry name" value="AAA+_ATPase"/>
</dbReference>
<dbReference type="GO" id="GO:0043190">
    <property type="term" value="C:ATP-binding cassette (ABC) transporter complex"/>
    <property type="evidence" value="ECO:0007669"/>
    <property type="project" value="InterPro"/>
</dbReference>
<protein>
    <submittedName>
        <fullName evidence="6">Spermidine/putrescine ABC transporter ATP-binding protein</fullName>
    </submittedName>
</protein>
<dbReference type="EMBL" id="JMEE01000004">
    <property type="protein sequence ID" value="RWR03129.1"/>
    <property type="molecule type" value="Genomic_DNA"/>
</dbReference>
<dbReference type="FunFam" id="3.40.50.300:FF:002690">
    <property type="entry name" value="Spermidine/putrescine ABC transporter ATP-binding protein"/>
    <property type="match status" value="1"/>
</dbReference>
<evidence type="ECO:0000256" key="3">
    <source>
        <dbReference type="ARBA" id="ARBA00022741"/>
    </source>
</evidence>
<dbReference type="GO" id="GO:0022857">
    <property type="term" value="F:transmembrane transporter activity"/>
    <property type="evidence" value="ECO:0007669"/>
    <property type="project" value="InterPro"/>
</dbReference>
<feature type="domain" description="ABC transporter" evidence="5">
    <location>
        <begin position="4"/>
        <end position="234"/>
    </location>
</feature>
<keyword evidence="3" id="KW-0547">Nucleotide-binding</keyword>
<accession>A0A443IGF4</accession>
<keyword evidence="2" id="KW-0813">Transport</keyword>
<dbReference type="SUPFAM" id="SSF52540">
    <property type="entry name" value="P-loop containing nucleoside triphosphate hydrolases"/>
    <property type="match status" value="1"/>
</dbReference>
<comment type="similarity">
    <text evidence="1">Belongs to the ABC transporter superfamily. Drug exporter-2 (TC 3.A.1.117) family.</text>
</comment>
<dbReference type="InterPro" id="IPR017871">
    <property type="entry name" value="ABC_transporter-like_CS"/>
</dbReference>
<evidence type="ECO:0000313" key="7">
    <source>
        <dbReference type="Proteomes" id="UP000288794"/>
    </source>
</evidence>
<dbReference type="PANTHER" id="PTHR42781:SF4">
    <property type="entry name" value="SPERMIDINE_PUTRESCINE IMPORT ATP-BINDING PROTEIN POTA"/>
    <property type="match status" value="1"/>
</dbReference>
<dbReference type="Pfam" id="PF08402">
    <property type="entry name" value="TOBE_2"/>
    <property type="match status" value="1"/>
</dbReference>
<name>A0A443IGF4_9GAMM</name>
<evidence type="ECO:0000313" key="6">
    <source>
        <dbReference type="EMBL" id="RWR03129.1"/>
    </source>
</evidence>
<dbReference type="Proteomes" id="UP000288794">
    <property type="component" value="Unassembled WGS sequence"/>
</dbReference>
<sequence length="330" mass="36664">MSYLNVQQLNKSYGPTTIFQQIDFTANEGEFVTLLGPSGCGKSTLLRCLAGLTSVDSGQIMLQGQDIVPLTPQKRSIGMVFQSYALFPNMTVEANVGFGLKMQKLSTEVIRDRVAEVLMLVELNEYAKRYPHQLSGGQCQRVALARSLVTRPRLLLLDEPLSALDARIRRHLRDQIRRIQKELNLTTIFVTHDQEEALTMSDRIVLMNKGKIVQSGDAESLYTQPVDRFAAGFMGNYNLLSPEQAMRLTQRAYSGQVAIRPEAIVICSPEQGIPATIVSHSLLGNVIRYRVSVHDIELQVDVLNRSVADLHPAGRSIGLHIDTMTLCEVA</sequence>
<dbReference type="Gene3D" id="3.40.50.300">
    <property type="entry name" value="P-loop containing nucleotide triphosphate hydrolases"/>
    <property type="match status" value="1"/>
</dbReference>
<dbReference type="RefSeq" id="WP_128175758.1">
    <property type="nucleotide sequence ID" value="NZ_CP071409.1"/>
</dbReference>
<dbReference type="InterPro" id="IPR003439">
    <property type="entry name" value="ABC_transporter-like_ATP-bd"/>
</dbReference>
<evidence type="ECO:0000259" key="5">
    <source>
        <dbReference type="PROSITE" id="PS50893"/>
    </source>
</evidence>